<comment type="similarity">
    <text evidence="8 9">Belongs to the TonB-dependent receptor family.</text>
</comment>
<dbReference type="Gene3D" id="2.40.170.20">
    <property type="entry name" value="TonB-dependent receptor, beta-barrel domain"/>
    <property type="match status" value="1"/>
</dbReference>
<dbReference type="InterPro" id="IPR039426">
    <property type="entry name" value="TonB-dep_rcpt-like"/>
</dbReference>
<dbReference type="NCBIfam" id="TIGR04056">
    <property type="entry name" value="OMP_RagA_SusC"/>
    <property type="match status" value="1"/>
</dbReference>
<feature type="chain" id="PRO_5020595637" evidence="10">
    <location>
        <begin position="21"/>
        <end position="1066"/>
    </location>
</feature>
<keyword evidence="2 8" id="KW-0813">Transport</keyword>
<dbReference type="Pfam" id="PF07715">
    <property type="entry name" value="Plug"/>
    <property type="match status" value="1"/>
</dbReference>
<dbReference type="OrthoDB" id="9768177at2"/>
<dbReference type="Gene3D" id="2.170.130.10">
    <property type="entry name" value="TonB-dependent receptor, plug domain"/>
    <property type="match status" value="1"/>
</dbReference>
<keyword evidence="7 8" id="KW-0998">Cell outer membrane</keyword>
<feature type="domain" description="TonB-dependent receptor-like beta-barrel" evidence="11">
    <location>
        <begin position="423"/>
        <end position="872"/>
    </location>
</feature>
<keyword evidence="10" id="KW-0732">Signal</keyword>
<evidence type="ECO:0000259" key="12">
    <source>
        <dbReference type="Pfam" id="PF07715"/>
    </source>
</evidence>
<dbReference type="InterPro" id="IPR012910">
    <property type="entry name" value="Plug_dom"/>
</dbReference>
<protein>
    <submittedName>
        <fullName evidence="13">SusC/RagA family TonB-linked outer membrane protein</fullName>
    </submittedName>
</protein>
<sequence>MTKSFIIMLLGLLLTTASYGQTAVKGKVTDVQGSGIAGASIRSHKSVKFFTSANDGSFSIEINFADDTLEFAAVGYLPQKVEVGTIDLSDLTVSLELDTRLIDEVEVVNTGYYSLPKERLTGSFEHIGEKELQRSASPTILGRLEGMVNGLQFDRSGQSRENVNGFSFRIRGLSTIESDRVPLIVWDGFPFEGRLEDINPENVQSVTVLKDAAASSIWGARAGNGVIVITSKSGAREQVALNYVGNTTVMNVPDLFYNPNRLEAPVVMDMQKSMFLKGRYQEQDQIQLPEYVELLIQHRDGLIDETEFARQQELLKGRDFRREATEHLYRKQVGQQHNVTISGGGKMSKFFLSGFYQDEAATVVGNDSRNLGFTANNQFNLFKGNEVSVNINYTSQRARENGLTFNELSNAVGGADIYSTLVLENSDFATVPRYGVRQTVIENAEALGLMDWSYSPLMDRALLDNQSNRNALLLQFGVKQQLLPNWSIQLRYQYGNNRAESQDVYDVDSYYVRDFRNRYMDPVTKQSPIPNGSIFQMDPVQKTTQGRVRLQSDFNKDFQWDGGLNLLVGAELSRSEQWMEPGSIVYNYDKELWTGNASLDFSKLYALWGGGMARIPSPVVSRRASSGRDVSYYGNMSYTHHKKYVVSGSLRWDGSNLFGVKANQKGTPLWSIGAAWTVSDERFFPKLDNGYLKIRATYGVAGNMDRSQSSYPTISYIVNSITNRTSASLGHPGNPLLRWEQVRMVNLGMDWQTGRLSGSIEPYWKKSSDLLGNVLMDPTTGTAIFSNYKMNYADMGTRGVDIKLAADVLKGSVDWTVSVLYSHVTNRVDNFVDNTIVNSDYYLATGRIPREGSSLDALYALPWHGLSPENGLPIIFVEGEPSSDYTSFYQGFDPLALLDAGVTVAPNFLHLQNQLQFKGFSLGGIIGMRWGHVFRRSSMYPGAELAYPGAEYHRDYTRRWQAPGDEQHTIVPASVEALNVNLLNTFKYSSALVEKADVIRLQQINVSYDVPTSWSSKAGVKRLSAFANLNNVGILWRANNERIDPDFPNADYPAPFQFTLGLRLQL</sequence>
<proteinExistence type="inferred from homology"/>
<name>A0A4U0GLV0_9SPHI</name>
<evidence type="ECO:0000256" key="8">
    <source>
        <dbReference type="PROSITE-ProRule" id="PRU01360"/>
    </source>
</evidence>
<dbReference type="InterPro" id="IPR023996">
    <property type="entry name" value="TonB-dep_OMP_SusC/RagA"/>
</dbReference>
<dbReference type="AlphaFoldDB" id="A0A4U0GLV0"/>
<feature type="signal peptide" evidence="10">
    <location>
        <begin position="1"/>
        <end position="20"/>
    </location>
</feature>
<evidence type="ECO:0000256" key="5">
    <source>
        <dbReference type="ARBA" id="ARBA00023077"/>
    </source>
</evidence>
<dbReference type="NCBIfam" id="TIGR04057">
    <property type="entry name" value="SusC_RagA_signa"/>
    <property type="match status" value="1"/>
</dbReference>
<dbReference type="Pfam" id="PF00593">
    <property type="entry name" value="TonB_dep_Rec_b-barrel"/>
    <property type="match status" value="1"/>
</dbReference>
<dbReference type="InterPro" id="IPR037066">
    <property type="entry name" value="Plug_dom_sf"/>
</dbReference>
<comment type="caution">
    <text evidence="13">The sequence shown here is derived from an EMBL/GenBank/DDBJ whole genome shotgun (WGS) entry which is preliminary data.</text>
</comment>
<keyword evidence="6 8" id="KW-0472">Membrane</keyword>
<evidence type="ECO:0000256" key="6">
    <source>
        <dbReference type="ARBA" id="ARBA00023136"/>
    </source>
</evidence>
<evidence type="ECO:0000256" key="4">
    <source>
        <dbReference type="ARBA" id="ARBA00022692"/>
    </source>
</evidence>
<dbReference type="InterPro" id="IPR008969">
    <property type="entry name" value="CarboxyPept-like_regulatory"/>
</dbReference>
<evidence type="ECO:0000259" key="11">
    <source>
        <dbReference type="Pfam" id="PF00593"/>
    </source>
</evidence>
<dbReference type="SUPFAM" id="SSF49464">
    <property type="entry name" value="Carboxypeptidase regulatory domain-like"/>
    <property type="match status" value="1"/>
</dbReference>
<dbReference type="InterPro" id="IPR036942">
    <property type="entry name" value="Beta-barrel_TonB_sf"/>
</dbReference>
<evidence type="ECO:0000256" key="1">
    <source>
        <dbReference type="ARBA" id="ARBA00004571"/>
    </source>
</evidence>
<dbReference type="PROSITE" id="PS52016">
    <property type="entry name" value="TONB_DEPENDENT_REC_3"/>
    <property type="match status" value="1"/>
</dbReference>
<gene>
    <name evidence="13" type="ORF">FAZ19_23600</name>
</gene>
<dbReference type="RefSeq" id="WP_136823244.1">
    <property type="nucleotide sequence ID" value="NZ_BMJX01000016.1"/>
</dbReference>
<comment type="subcellular location">
    <subcellularLocation>
        <location evidence="1 8">Cell outer membrane</location>
        <topology evidence="1 8">Multi-pass membrane protein</topology>
    </subcellularLocation>
</comment>
<keyword evidence="3 8" id="KW-1134">Transmembrane beta strand</keyword>
<dbReference type="GO" id="GO:0009279">
    <property type="term" value="C:cell outer membrane"/>
    <property type="evidence" value="ECO:0007669"/>
    <property type="project" value="UniProtKB-SubCell"/>
</dbReference>
<evidence type="ECO:0000313" key="14">
    <source>
        <dbReference type="Proteomes" id="UP000309872"/>
    </source>
</evidence>
<keyword evidence="4 8" id="KW-0812">Transmembrane</keyword>
<organism evidence="13 14">
    <name type="scientific">Sphingobacterium alkalisoli</name>
    <dbReference type="NCBI Taxonomy" id="1874115"/>
    <lineage>
        <taxon>Bacteria</taxon>
        <taxon>Pseudomonadati</taxon>
        <taxon>Bacteroidota</taxon>
        <taxon>Sphingobacteriia</taxon>
        <taxon>Sphingobacteriales</taxon>
        <taxon>Sphingobacteriaceae</taxon>
        <taxon>Sphingobacterium</taxon>
    </lineage>
</organism>
<evidence type="ECO:0000256" key="9">
    <source>
        <dbReference type="RuleBase" id="RU003357"/>
    </source>
</evidence>
<dbReference type="Gene3D" id="2.60.40.1120">
    <property type="entry name" value="Carboxypeptidase-like, regulatory domain"/>
    <property type="match status" value="1"/>
</dbReference>
<keyword evidence="5 9" id="KW-0798">TonB box</keyword>
<dbReference type="InterPro" id="IPR000531">
    <property type="entry name" value="Beta-barrel_TonB"/>
</dbReference>
<evidence type="ECO:0000256" key="10">
    <source>
        <dbReference type="SAM" id="SignalP"/>
    </source>
</evidence>
<evidence type="ECO:0000256" key="3">
    <source>
        <dbReference type="ARBA" id="ARBA00022452"/>
    </source>
</evidence>
<keyword evidence="14" id="KW-1185">Reference proteome</keyword>
<dbReference type="Proteomes" id="UP000309872">
    <property type="component" value="Unassembled WGS sequence"/>
</dbReference>
<reference evidence="13 14" key="1">
    <citation type="submission" date="2019-04" db="EMBL/GenBank/DDBJ databases">
        <title>Sphingobacterium olei sp. nov., isolated from oil-contaminated soil.</title>
        <authorList>
            <person name="Liu B."/>
        </authorList>
    </citation>
    <scope>NUCLEOTIDE SEQUENCE [LARGE SCALE GENOMIC DNA]</scope>
    <source>
        <strain evidence="13 14">Y3L14</strain>
    </source>
</reference>
<evidence type="ECO:0000256" key="2">
    <source>
        <dbReference type="ARBA" id="ARBA00022448"/>
    </source>
</evidence>
<evidence type="ECO:0000313" key="13">
    <source>
        <dbReference type="EMBL" id="TJY59693.1"/>
    </source>
</evidence>
<dbReference type="SUPFAM" id="SSF56935">
    <property type="entry name" value="Porins"/>
    <property type="match status" value="1"/>
</dbReference>
<evidence type="ECO:0000256" key="7">
    <source>
        <dbReference type="ARBA" id="ARBA00023237"/>
    </source>
</evidence>
<dbReference type="EMBL" id="SUKA01000015">
    <property type="protein sequence ID" value="TJY59693.1"/>
    <property type="molecule type" value="Genomic_DNA"/>
</dbReference>
<accession>A0A4U0GLV0</accession>
<feature type="domain" description="TonB-dependent receptor plug" evidence="12">
    <location>
        <begin position="117"/>
        <end position="226"/>
    </location>
</feature>
<dbReference type="InterPro" id="IPR023997">
    <property type="entry name" value="TonB-dep_OMP_SusC/RagA_CS"/>
</dbReference>